<dbReference type="EMBL" id="JASHID010000003">
    <property type="protein sequence ID" value="MDI9863654.1"/>
    <property type="molecule type" value="Genomic_DNA"/>
</dbReference>
<gene>
    <name evidence="2" type="ORF">QM480_04925</name>
</gene>
<reference evidence="2 3" key="1">
    <citation type="submission" date="2023-05" db="EMBL/GenBank/DDBJ databases">
        <title>Novel species of genus Flectobacillus isolated from stream in China.</title>
        <authorList>
            <person name="Lu H."/>
        </authorList>
    </citation>
    <scope>NUCLEOTIDE SEQUENCE [LARGE SCALE GENOMIC DNA]</scope>
    <source>
        <strain evidence="2 3">DC10W</strain>
    </source>
</reference>
<sequence length="110" mass="12953">MKVVIDTHGILNAVSSHSPNKWLYDAFMDEQFIWVASNEIISEYSEIIGKNFGIRVSTFVLESLINSENFQKFEPNYKWQLVENDPDDRNDGPQQVRRLCRRGKRRLFSK</sequence>
<accession>A0ABT6YJ95</accession>
<dbReference type="InterPro" id="IPR002716">
    <property type="entry name" value="PIN_dom"/>
</dbReference>
<dbReference type="RefSeq" id="WP_283368925.1">
    <property type="nucleotide sequence ID" value="NZ_JASHID010000003.1"/>
</dbReference>
<proteinExistence type="predicted"/>
<dbReference type="Proteomes" id="UP001236569">
    <property type="component" value="Unassembled WGS sequence"/>
</dbReference>
<evidence type="ECO:0000259" key="1">
    <source>
        <dbReference type="Pfam" id="PF13470"/>
    </source>
</evidence>
<organism evidence="2 3">
    <name type="scientific">Flectobacillus longus</name>
    <dbReference type="NCBI Taxonomy" id="2984207"/>
    <lineage>
        <taxon>Bacteria</taxon>
        <taxon>Pseudomonadati</taxon>
        <taxon>Bacteroidota</taxon>
        <taxon>Cytophagia</taxon>
        <taxon>Cytophagales</taxon>
        <taxon>Flectobacillaceae</taxon>
        <taxon>Flectobacillus</taxon>
    </lineage>
</organism>
<protein>
    <recommendedName>
        <fullName evidence="1">PIN domain-containing protein</fullName>
    </recommendedName>
</protein>
<evidence type="ECO:0000313" key="3">
    <source>
        <dbReference type="Proteomes" id="UP001236569"/>
    </source>
</evidence>
<comment type="caution">
    <text evidence="2">The sequence shown here is derived from an EMBL/GenBank/DDBJ whole genome shotgun (WGS) entry which is preliminary data.</text>
</comment>
<dbReference type="Pfam" id="PF13470">
    <property type="entry name" value="PIN_3"/>
    <property type="match status" value="1"/>
</dbReference>
<name>A0ABT6YJ95_9BACT</name>
<evidence type="ECO:0000313" key="2">
    <source>
        <dbReference type="EMBL" id="MDI9863654.1"/>
    </source>
</evidence>
<keyword evidence="3" id="KW-1185">Reference proteome</keyword>
<feature type="domain" description="PIN" evidence="1">
    <location>
        <begin position="2"/>
        <end position="88"/>
    </location>
</feature>